<evidence type="ECO:0000256" key="1">
    <source>
        <dbReference type="ARBA" id="ARBA00009108"/>
    </source>
</evidence>
<dbReference type="Pfam" id="PF05949">
    <property type="entry name" value="DUF881"/>
    <property type="match status" value="1"/>
</dbReference>
<protein>
    <submittedName>
        <fullName evidence="2">Membrane protein</fullName>
    </submittedName>
</protein>
<dbReference type="EMBL" id="BSUO01000001">
    <property type="protein sequence ID" value="GMA39633.1"/>
    <property type="molecule type" value="Genomic_DNA"/>
</dbReference>
<keyword evidence="3" id="KW-1185">Reference proteome</keyword>
<name>A0ABQ6ISI3_9MICO</name>
<gene>
    <name evidence="2" type="ORF">GCM10025883_16780</name>
</gene>
<dbReference type="InterPro" id="IPR010273">
    <property type="entry name" value="DUF881"/>
</dbReference>
<dbReference type="Gene3D" id="3.30.70.1880">
    <property type="entry name" value="Protein of unknown function DUF881"/>
    <property type="match status" value="1"/>
</dbReference>
<proteinExistence type="inferred from homology"/>
<dbReference type="PANTHER" id="PTHR37313:SF2">
    <property type="entry name" value="UPF0749 PROTEIN YLXX"/>
    <property type="match status" value="1"/>
</dbReference>
<comment type="caution">
    <text evidence="2">The sequence shown here is derived from an EMBL/GenBank/DDBJ whole genome shotgun (WGS) entry which is preliminary data.</text>
</comment>
<dbReference type="Proteomes" id="UP001157126">
    <property type="component" value="Unassembled WGS sequence"/>
</dbReference>
<comment type="similarity">
    <text evidence="1">Belongs to the UPF0749 family.</text>
</comment>
<evidence type="ECO:0000313" key="2">
    <source>
        <dbReference type="EMBL" id="GMA39633.1"/>
    </source>
</evidence>
<accession>A0ABQ6ISI3</accession>
<evidence type="ECO:0000313" key="3">
    <source>
        <dbReference type="Proteomes" id="UP001157126"/>
    </source>
</evidence>
<dbReference type="RefSeq" id="WP_284303506.1">
    <property type="nucleotide sequence ID" value="NZ_BSUO01000001.1"/>
</dbReference>
<reference evidence="3" key="1">
    <citation type="journal article" date="2019" name="Int. J. Syst. Evol. Microbiol.">
        <title>The Global Catalogue of Microorganisms (GCM) 10K type strain sequencing project: providing services to taxonomists for standard genome sequencing and annotation.</title>
        <authorList>
            <consortium name="The Broad Institute Genomics Platform"/>
            <consortium name="The Broad Institute Genome Sequencing Center for Infectious Disease"/>
            <person name="Wu L."/>
            <person name="Ma J."/>
        </authorList>
    </citation>
    <scope>NUCLEOTIDE SEQUENCE [LARGE SCALE GENOMIC DNA]</scope>
    <source>
        <strain evidence="3">NBRC 113072</strain>
    </source>
</reference>
<sequence length="248" mass="25759">MSSTDESAPARDRRGLLGLRPNRSALLAGVLTLALGLAISAQINQTRDLGLESLREDELVSVLDTVTQRSARLDQEARELEAERARLAGGSAEDALARARERVGDLAILAGTAPAEGPGVTVTISGGEGVVAASGLLDLVQELRDAGAEAIQIGDVRVVASTAFQDRDGAILVDKSPISWPLRTVAIGDARTLASALAIPGGVEESFRGRGATIRVDPADRVVVNALHAPSEPRYARAVSPDEGHATP</sequence>
<organism evidence="2 3">
    <name type="scientific">Mobilicoccus caccae</name>
    <dbReference type="NCBI Taxonomy" id="1859295"/>
    <lineage>
        <taxon>Bacteria</taxon>
        <taxon>Bacillati</taxon>
        <taxon>Actinomycetota</taxon>
        <taxon>Actinomycetes</taxon>
        <taxon>Micrococcales</taxon>
        <taxon>Dermatophilaceae</taxon>
        <taxon>Mobilicoccus</taxon>
    </lineage>
</organism>
<dbReference type="PANTHER" id="PTHR37313">
    <property type="entry name" value="UPF0749 PROTEIN RV1825"/>
    <property type="match status" value="1"/>
</dbReference>